<dbReference type="GeneID" id="5981846"/>
<dbReference type="eggNOG" id="KOG2740">
    <property type="taxonomic scope" value="Eukaryota"/>
</dbReference>
<evidence type="ECO:0000313" key="2">
    <source>
        <dbReference type="EMBL" id="EAT77931.2"/>
    </source>
</evidence>
<name>Q0U0M0_PHANO</name>
<protein>
    <recommendedName>
        <fullName evidence="1">AP complex mu/sigma subunit domain-containing protein</fullName>
    </recommendedName>
</protein>
<dbReference type="RefSeq" id="XP_001804920.1">
    <property type="nucleotide sequence ID" value="XM_001804868.1"/>
</dbReference>
<accession>Q0U0M0</accession>
<dbReference type="InterPro" id="IPR022775">
    <property type="entry name" value="AP_mu_sigma_su"/>
</dbReference>
<dbReference type="InParanoid" id="Q0U0M0"/>
<evidence type="ECO:0000259" key="1">
    <source>
        <dbReference type="Pfam" id="PF01217"/>
    </source>
</evidence>
<feature type="domain" description="AP complex mu/sigma subunit" evidence="1">
    <location>
        <begin position="65"/>
        <end position="136"/>
    </location>
</feature>
<evidence type="ECO:0000313" key="3">
    <source>
        <dbReference type="Proteomes" id="UP000001055"/>
    </source>
</evidence>
<dbReference type="Proteomes" id="UP000001055">
    <property type="component" value="Unassembled WGS sequence"/>
</dbReference>
<dbReference type="Gene3D" id="3.30.450.60">
    <property type="match status" value="1"/>
</dbReference>
<dbReference type="InterPro" id="IPR050431">
    <property type="entry name" value="Adaptor_comp_med_subunit"/>
</dbReference>
<dbReference type="KEGG" id="pno:SNOG_14739"/>
<sequence length="176" mass="19297">MSTIEALYIFDEHNTPLLEHTYIGRPPASSTLLPLYLSHPDPRPSLIYLPNTNPPTLLYSIIQDQLLFLCPCSSDTEPLQVLEFLHRVADVLEDFLGSPLLASKIEANYDVVAQLLNEMVDGGIIASTEPNALRDVVDAPNFMKSLLGGFFGAFCDAILAVFETESTAGADEYCCT</sequence>
<dbReference type="CDD" id="cd14837">
    <property type="entry name" value="AP3_Mu_N"/>
    <property type="match status" value="1"/>
</dbReference>
<dbReference type="HOGENOM" id="CLU_1454693_0_0_1"/>
<dbReference type="Pfam" id="PF01217">
    <property type="entry name" value="Clat_adaptor_s"/>
    <property type="match status" value="1"/>
</dbReference>
<proteinExistence type="predicted"/>
<reference evidence="3" key="1">
    <citation type="journal article" date="2007" name="Plant Cell">
        <title>Dothideomycete-plant interactions illuminated by genome sequencing and EST analysis of the wheat pathogen Stagonospora nodorum.</title>
        <authorList>
            <person name="Hane J.K."/>
            <person name="Lowe R.G."/>
            <person name="Solomon P.S."/>
            <person name="Tan K.C."/>
            <person name="Schoch C.L."/>
            <person name="Spatafora J.W."/>
            <person name="Crous P.W."/>
            <person name="Kodira C."/>
            <person name="Birren B.W."/>
            <person name="Galagan J.E."/>
            <person name="Torriani S.F."/>
            <person name="McDonald B.A."/>
            <person name="Oliver R.P."/>
        </authorList>
    </citation>
    <scope>NUCLEOTIDE SEQUENCE [LARGE SCALE GENOMIC DNA]</scope>
    <source>
        <strain evidence="3">SN15 / ATCC MYA-4574 / FGSC 10173</strain>
    </source>
</reference>
<organism evidence="2 3">
    <name type="scientific">Phaeosphaeria nodorum (strain SN15 / ATCC MYA-4574 / FGSC 10173)</name>
    <name type="common">Glume blotch fungus</name>
    <name type="synonym">Parastagonospora nodorum</name>
    <dbReference type="NCBI Taxonomy" id="321614"/>
    <lineage>
        <taxon>Eukaryota</taxon>
        <taxon>Fungi</taxon>
        <taxon>Dikarya</taxon>
        <taxon>Ascomycota</taxon>
        <taxon>Pezizomycotina</taxon>
        <taxon>Dothideomycetes</taxon>
        <taxon>Pleosporomycetidae</taxon>
        <taxon>Pleosporales</taxon>
        <taxon>Pleosporineae</taxon>
        <taxon>Phaeosphaeriaceae</taxon>
        <taxon>Parastagonospora</taxon>
    </lineage>
</organism>
<dbReference type="PANTHER" id="PTHR10529">
    <property type="entry name" value="AP COMPLEX SUBUNIT MU"/>
    <property type="match status" value="1"/>
</dbReference>
<dbReference type="VEuPathDB" id="FungiDB:JI435_147390"/>
<gene>
    <name evidence="2" type="ORF">SNOG_14739</name>
</gene>
<dbReference type="SUPFAM" id="SSF64356">
    <property type="entry name" value="SNARE-like"/>
    <property type="match status" value="1"/>
</dbReference>
<dbReference type="InterPro" id="IPR011012">
    <property type="entry name" value="Longin-like_dom_sf"/>
</dbReference>
<dbReference type="STRING" id="321614.Q0U0M0"/>
<dbReference type="AlphaFoldDB" id="Q0U0M0"/>
<dbReference type="EMBL" id="CH445357">
    <property type="protein sequence ID" value="EAT77931.2"/>
    <property type="molecule type" value="Genomic_DNA"/>
</dbReference>